<feature type="region of interest" description="Disordered" evidence="1">
    <location>
        <begin position="1"/>
        <end position="32"/>
    </location>
</feature>
<dbReference type="Proteomes" id="UP000824782">
    <property type="component" value="Unassembled WGS sequence"/>
</dbReference>
<organism evidence="2 3">
    <name type="scientific">Engystomops pustulosus</name>
    <name type="common">Tungara frog</name>
    <name type="synonym">Physalaemus pustulosus</name>
    <dbReference type="NCBI Taxonomy" id="76066"/>
    <lineage>
        <taxon>Eukaryota</taxon>
        <taxon>Metazoa</taxon>
        <taxon>Chordata</taxon>
        <taxon>Craniata</taxon>
        <taxon>Vertebrata</taxon>
        <taxon>Euteleostomi</taxon>
        <taxon>Amphibia</taxon>
        <taxon>Batrachia</taxon>
        <taxon>Anura</taxon>
        <taxon>Neobatrachia</taxon>
        <taxon>Hyloidea</taxon>
        <taxon>Leptodactylidae</taxon>
        <taxon>Leiuperinae</taxon>
        <taxon>Engystomops</taxon>
    </lineage>
</organism>
<name>A0AAV7C8E9_ENGPU</name>
<accession>A0AAV7C8E9</accession>
<proteinExistence type="predicted"/>
<evidence type="ECO:0000256" key="1">
    <source>
        <dbReference type="SAM" id="MobiDB-lite"/>
    </source>
</evidence>
<keyword evidence="3" id="KW-1185">Reference proteome</keyword>
<evidence type="ECO:0000313" key="2">
    <source>
        <dbReference type="EMBL" id="KAG8581231.1"/>
    </source>
</evidence>
<sequence>MITPGSYYKSTYEPSALGRPWSDTRGGPGTQSHITIPLPRCYYRQVPRYNTLTHTASTISHTCRYRTLSASQDTHRRHLLSE</sequence>
<dbReference type="AlphaFoldDB" id="A0AAV7C8E9"/>
<evidence type="ECO:0000313" key="3">
    <source>
        <dbReference type="Proteomes" id="UP000824782"/>
    </source>
</evidence>
<protein>
    <submittedName>
        <fullName evidence="2">Uncharacterized protein</fullName>
    </submittedName>
</protein>
<comment type="caution">
    <text evidence="2">The sequence shown here is derived from an EMBL/GenBank/DDBJ whole genome shotgun (WGS) entry which is preliminary data.</text>
</comment>
<gene>
    <name evidence="2" type="ORF">GDO81_007597</name>
</gene>
<reference evidence="2" key="1">
    <citation type="thesis" date="2020" institute="ProQuest LLC" country="789 East Eisenhower Parkway, Ann Arbor, MI, USA">
        <title>Comparative Genomics and Chromosome Evolution.</title>
        <authorList>
            <person name="Mudd A.B."/>
        </authorList>
    </citation>
    <scope>NUCLEOTIDE SEQUENCE</scope>
    <source>
        <strain evidence="2">237g6f4</strain>
        <tissue evidence="2">Blood</tissue>
    </source>
</reference>
<dbReference type="EMBL" id="WNYA01000003">
    <property type="protein sequence ID" value="KAG8581231.1"/>
    <property type="molecule type" value="Genomic_DNA"/>
</dbReference>